<protein>
    <submittedName>
        <fullName evidence="4">CtpF protein</fullName>
    </submittedName>
</protein>
<dbReference type="InterPro" id="IPR011006">
    <property type="entry name" value="CheY-like_superfamily"/>
</dbReference>
<dbReference type="GO" id="GO:0009898">
    <property type="term" value="C:cytoplasmic side of plasma membrane"/>
    <property type="evidence" value="ECO:0007669"/>
    <property type="project" value="TreeGrafter"/>
</dbReference>
<name>A0A175RMA8_9HYPH</name>
<dbReference type="GO" id="GO:0051782">
    <property type="term" value="P:negative regulation of cell division"/>
    <property type="evidence" value="ECO:0007669"/>
    <property type="project" value="TreeGrafter"/>
</dbReference>
<feature type="domain" description="AAA" evidence="3">
    <location>
        <begin position="147"/>
        <end position="310"/>
    </location>
</feature>
<dbReference type="PANTHER" id="PTHR43384:SF6">
    <property type="entry name" value="SEPTUM SITE-DETERMINING PROTEIN MIND HOMOLOG, CHLOROPLASTIC"/>
    <property type="match status" value="1"/>
</dbReference>
<dbReference type="EMBL" id="LDQA01000029">
    <property type="protein sequence ID" value="KTR04840.1"/>
    <property type="molecule type" value="Genomic_DNA"/>
</dbReference>
<comment type="caution">
    <text evidence="4">The sequence shown here is derived from an EMBL/GenBank/DDBJ whole genome shotgun (WGS) entry which is preliminary data.</text>
</comment>
<organism evidence="4 5">
    <name type="scientific">Aureimonas ureilytica</name>
    <dbReference type="NCBI Taxonomy" id="401562"/>
    <lineage>
        <taxon>Bacteria</taxon>
        <taxon>Pseudomonadati</taxon>
        <taxon>Pseudomonadota</taxon>
        <taxon>Alphaproteobacteria</taxon>
        <taxon>Hyphomicrobiales</taxon>
        <taxon>Aurantimonadaceae</taxon>
        <taxon>Aureimonas</taxon>
    </lineage>
</organism>
<gene>
    <name evidence="4" type="ORF">NS365_14395</name>
</gene>
<accession>A0A175RMA8</accession>
<dbReference type="InterPro" id="IPR025669">
    <property type="entry name" value="AAA_dom"/>
</dbReference>
<dbReference type="Gene3D" id="3.40.50.300">
    <property type="entry name" value="P-loop containing nucleotide triphosphate hydrolases"/>
    <property type="match status" value="1"/>
</dbReference>
<dbReference type="InterPro" id="IPR027417">
    <property type="entry name" value="P-loop_NTPase"/>
</dbReference>
<sequence length="411" mass="44238">MDMRERLEALRPVPRITIQAFCETAPVAAAIEAAAADRRMVKAHARVHLGGIRAANEHYATAPTPNLVLLESAQSPADLLADLDGLAEVCDPGSKVVIIGHHNDVSLYRELTRRGVSDYMLAPVQMADVISVVSQLFMAENAEPLGRTLAFVGAKGGSGASTICHNISWTIAKLFGGEVMLADLDLPFGTANIDFDRDPPQGVAEAVFSAERLDEVFLDRLLVTCAEHLSLLAAPSTLERAYDFDAEAFSALIDAAQRGTPCVVLDVPHVWNSWTRTVLERADEVVIVAEPDLANLRNAKNLMDTLRKARPNDKPPHLVLNRVGVPKRPEIAPAEFVEPLGVQPAAQIAFDPLTFGTAANTGRMLTEIDGKHAAVAAFEHMAHVLTGRSAAKQAPRAGLSGLRALMRRRSA</sequence>
<keyword evidence="5" id="KW-1185">Reference proteome</keyword>
<dbReference type="GO" id="GO:0005829">
    <property type="term" value="C:cytosol"/>
    <property type="evidence" value="ECO:0007669"/>
    <property type="project" value="TreeGrafter"/>
</dbReference>
<dbReference type="Pfam" id="PF13614">
    <property type="entry name" value="AAA_31"/>
    <property type="match status" value="1"/>
</dbReference>
<dbReference type="Gene3D" id="3.40.50.2300">
    <property type="match status" value="1"/>
</dbReference>
<dbReference type="InterPro" id="IPR050625">
    <property type="entry name" value="ParA/MinD_ATPase"/>
</dbReference>
<proteinExistence type="predicted"/>
<dbReference type="AlphaFoldDB" id="A0A175RMA8"/>
<keyword evidence="1" id="KW-0547">Nucleotide-binding</keyword>
<evidence type="ECO:0000313" key="4">
    <source>
        <dbReference type="EMBL" id="KTR04840.1"/>
    </source>
</evidence>
<dbReference type="Proteomes" id="UP000078529">
    <property type="component" value="Unassembled WGS sequence"/>
</dbReference>
<evidence type="ECO:0000256" key="1">
    <source>
        <dbReference type="ARBA" id="ARBA00022741"/>
    </source>
</evidence>
<evidence type="ECO:0000313" key="5">
    <source>
        <dbReference type="Proteomes" id="UP000078529"/>
    </source>
</evidence>
<dbReference type="GO" id="GO:0016887">
    <property type="term" value="F:ATP hydrolysis activity"/>
    <property type="evidence" value="ECO:0007669"/>
    <property type="project" value="TreeGrafter"/>
</dbReference>
<evidence type="ECO:0000259" key="3">
    <source>
        <dbReference type="Pfam" id="PF13614"/>
    </source>
</evidence>
<dbReference type="SUPFAM" id="SSF52540">
    <property type="entry name" value="P-loop containing nucleoside triphosphate hydrolases"/>
    <property type="match status" value="1"/>
</dbReference>
<dbReference type="GO" id="GO:0005524">
    <property type="term" value="F:ATP binding"/>
    <property type="evidence" value="ECO:0007669"/>
    <property type="project" value="UniProtKB-KW"/>
</dbReference>
<evidence type="ECO:0000256" key="2">
    <source>
        <dbReference type="ARBA" id="ARBA00022840"/>
    </source>
</evidence>
<dbReference type="PANTHER" id="PTHR43384">
    <property type="entry name" value="SEPTUM SITE-DETERMINING PROTEIN MIND HOMOLOG, CHLOROPLASTIC-RELATED"/>
    <property type="match status" value="1"/>
</dbReference>
<reference evidence="4 5" key="1">
    <citation type="journal article" date="2016" name="Front. Microbiol.">
        <title>Genomic Resource of Rice Seed Associated Bacteria.</title>
        <authorList>
            <person name="Midha S."/>
            <person name="Bansal K."/>
            <person name="Sharma S."/>
            <person name="Kumar N."/>
            <person name="Patil P.P."/>
            <person name="Chaudhry V."/>
            <person name="Patil P.B."/>
        </authorList>
    </citation>
    <scope>NUCLEOTIDE SEQUENCE [LARGE SCALE GENOMIC DNA]</scope>
    <source>
        <strain evidence="4 5">NS365</strain>
    </source>
</reference>
<keyword evidence="2" id="KW-0067">ATP-binding</keyword>
<dbReference type="SUPFAM" id="SSF52172">
    <property type="entry name" value="CheY-like"/>
    <property type="match status" value="1"/>
</dbReference>
<dbReference type="PATRIC" id="fig|401562.4.peg.2668"/>